<dbReference type="InterPro" id="IPR029033">
    <property type="entry name" value="His_PPase_superfam"/>
</dbReference>
<dbReference type="EMBL" id="CAEZXN010000005">
    <property type="protein sequence ID" value="CAB4688133.1"/>
    <property type="molecule type" value="Genomic_DNA"/>
</dbReference>
<dbReference type="CDD" id="cd07067">
    <property type="entry name" value="HP_PGM_like"/>
    <property type="match status" value="1"/>
</dbReference>
<dbReference type="EMBL" id="CAFBAA010000031">
    <property type="protein sequence ID" value="CAB4844514.1"/>
    <property type="molecule type" value="Genomic_DNA"/>
</dbReference>
<dbReference type="Gene3D" id="3.40.50.1240">
    <property type="entry name" value="Phosphoglycerate mutase-like"/>
    <property type="match status" value="1"/>
</dbReference>
<gene>
    <name evidence="1" type="ORF">UFOPK2342_00013</name>
    <name evidence="2" type="ORF">UFOPK2423_00382</name>
    <name evidence="3" type="ORF">UFOPK3266_01141</name>
</gene>
<sequence length="155" mass="17174">MKTLYLLRHAKAVQAIKHAWDPADDRNRPLTPSGIGDACEVGAWFARKEIRPGLALVSDATRTLETWHHLRATSQMDVPMRTMPELYLATTEQIIGLIQQVGESFTSLLIIGHNPGLAELAGAELSTSGMASAHFDGRWAECAPALAEWKIRRFR</sequence>
<evidence type="ECO:0000313" key="1">
    <source>
        <dbReference type="EMBL" id="CAB4663980.1"/>
    </source>
</evidence>
<evidence type="ECO:0000313" key="2">
    <source>
        <dbReference type="EMBL" id="CAB4688133.1"/>
    </source>
</evidence>
<protein>
    <submittedName>
        <fullName evidence="2">Unannotated protein</fullName>
    </submittedName>
</protein>
<dbReference type="InterPro" id="IPR013078">
    <property type="entry name" value="His_Pase_superF_clade-1"/>
</dbReference>
<proteinExistence type="predicted"/>
<dbReference type="AlphaFoldDB" id="A0A6J6NV36"/>
<accession>A0A6J6NV36</accession>
<evidence type="ECO:0000313" key="3">
    <source>
        <dbReference type="EMBL" id="CAB4844514.1"/>
    </source>
</evidence>
<dbReference type="EMBL" id="CAEZXB010000001">
    <property type="protein sequence ID" value="CAB4663980.1"/>
    <property type="molecule type" value="Genomic_DNA"/>
</dbReference>
<reference evidence="2" key="1">
    <citation type="submission" date="2020-05" db="EMBL/GenBank/DDBJ databases">
        <authorList>
            <person name="Chiriac C."/>
            <person name="Salcher M."/>
            <person name="Ghai R."/>
            <person name="Kavagutti S V."/>
        </authorList>
    </citation>
    <scope>NUCLEOTIDE SEQUENCE</scope>
</reference>
<dbReference type="Pfam" id="PF00300">
    <property type="entry name" value="His_Phos_1"/>
    <property type="match status" value="1"/>
</dbReference>
<name>A0A6J6NV36_9ZZZZ</name>
<dbReference type="SUPFAM" id="SSF53254">
    <property type="entry name" value="Phosphoglycerate mutase-like"/>
    <property type="match status" value="1"/>
</dbReference>
<organism evidence="2">
    <name type="scientific">freshwater metagenome</name>
    <dbReference type="NCBI Taxonomy" id="449393"/>
    <lineage>
        <taxon>unclassified sequences</taxon>
        <taxon>metagenomes</taxon>
        <taxon>ecological metagenomes</taxon>
    </lineage>
</organism>